<keyword evidence="8" id="KW-1185">Reference proteome</keyword>
<proteinExistence type="inferred from homology"/>
<dbReference type="Pfam" id="PF00015">
    <property type="entry name" value="MCPsignal"/>
    <property type="match status" value="1"/>
</dbReference>
<dbReference type="SUPFAM" id="SSF58104">
    <property type="entry name" value="Methyl-accepting chemotaxis protein (MCP) signaling domain"/>
    <property type="match status" value="1"/>
</dbReference>
<evidence type="ECO:0000256" key="5">
    <source>
        <dbReference type="SAM" id="MobiDB-lite"/>
    </source>
</evidence>
<feature type="coiled-coil region" evidence="4">
    <location>
        <begin position="335"/>
        <end position="382"/>
    </location>
</feature>
<evidence type="ECO:0000259" key="6">
    <source>
        <dbReference type="PROSITE" id="PS50111"/>
    </source>
</evidence>
<evidence type="ECO:0000313" key="8">
    <source>
        <dbReference type="Proteomes" id="UP000324104"/>
    </source>
</evidence>
<dbReference type="InterPro" id="IPR009050">
    <property type="entry name" value="Globin-like_sf"/>
</dbReference>
<evidence type="ECO:0000256" key="3">
    <source>
        <dbReference type="PROSITE-ProRule" id="PRU00284"/>
    </source>
</evidence>
<dbReference type="GO" id="GO:0004888">
    <property type="term" value="F:transmembrane signaling receptor activity"/>
    <property type="evidence" value="ECO:0007669"/>
    <property type="project" value="InterPro"/>
</dbReference>
<dbReference type="SMART" id="SM00283">
    <property type="entry name" value="MA"/>
    <property type="match status" value="1"/>
</dbReference>
<gene>
    <name evidence="7" type="ORF">FYC77_10745</name>
</gene>
<dbReference type="AlphaFoldDB" id="A0A5D5AM01"/>
<dbReference type="GO" id="GO:0007165">
    <property type="term" value="P:signal transduction"/>
    <property type="evidence" value="ECO:0007669"/>
    <property type="project" value="UniProtKB-KW"/>
</dbReference>
<dbReference type="GO" id="GO:0006935">
    <property type="term" value="P:chemotaxis"/>
    <property type="evidence" value="ECO:0007669"/>
    <property type="project" value="InterPro"/>
</dbReference>
<dbReference type="CDD" id="cd01068">
    <property type="entry name" value="globin_sensor"/>
    <property type="match status" value="1"/>
</dbReference>
<dbReference type="InterPro" id="IPR004090">
    <property type="entry name" value="Chemotax_Me-accpt_rcpt"/>
</dbReference>
<dbReference type="Pfam" id="PF11563">
    <property type="entry name" value="Protoglobin"/>
    <property type="match status" value="1"/>
</dbReference>
<dbReference type="InterPro" id="IPR012292">
    <property type="entry name" value="Globin/Proto"/>
</dbReference>
<comment type="similarity">
    <text evidence="2">Belongs to the methyl-accepting chemotaxis (MCP) protein family.</text>
</comment>
<dbReference type="GO" id="GO:0020037">
    <property type="term" value="F:heme binding"/>
    <property type="evidence" value="ECO:0007669"/>
    <property type="project" value="InterPro"/>
</dbReference>
<dbReference type="PRINTS" id="PR00260">
    <property type="entry name" value="CHEMTRNSDUCR"/>
</dbReference>
<dbReference type="PROSITE" id="PS50111">
    <property type="entry name" value="CHEMOTAXIS_TRANSDUC_2"/>
    <property type="match status" value="1"/>
</dbReference>
<organism evidence="7 8">
    <name type="scientific">Natrialba swarupiae</name>
    <dbReference type="NCBI Taxonomy" id="2448032"/>
    <lineage>
        <taxon>Archaea</taxon>
        <taxon>Methanobacteriati</taxon>
        <taxon>Methanobacteriota</taxon>
        <taxon>Stenosarchaea group</taxon>
        <taxon>Halobacteria</taxon>
        <taxon>Halobacteriales</taxon>
        <taxon>Natrialbaceae</taxon>
        <taxon>Natrialba</taxon>
    </lineage>
</organism>
<dbReference type="Gene3D" id="1.10.490.10">
    <property type="entry name" value="Globins"/>
    <property type="match status" value="1"/>
</dbReference>
<sequence>MNPERSFGNGRLNHFVDVDELVASIGLDEEEIAWRKEFVGFDEADERRLADLESLLEANADQIADEFYENLLEHEEAHAIVDRSPKGVEALKRTQSAYLVSLATGTYDQAYFENRARIGKLHELLDMPLKQYVGQYGVYYELLLTRLSERVQRQVVDAAEEWAHEREEAESESTRAIDGLIDAFGFGDGGEGRPSEDELALETSFEEAIRAAIDDGMMDVLALLRIINLDLQIAVDTYVDSYARDLERATERRRQLAYEVESDVQAPIEELYDASELVANRAESISGHAANQASAVNRVSGELEDQSAAVEEIASTADEVRSESARTERLAAAGVESADDALDDLEAIDEAAEQTEAAVERLEERIDEIDEVVSRLESLSERTGLLATNAKIESTRSDAGDATMGVIADEVRTFAERTKQDLTSIQEAVEGVRADAVATIEATEETVDRVDDGTDSVRQTVDSLEAIHESAQSTAAGMEDVATATDQQARSLEVTAETVGDVSTAADRIADATESLAAASQEQTASLRDVGDTVSRLTDDPEPEPPVYERIE</sequence>
<dbReference type="Proteomes" id="UP000324104">
    <property type="component" value="Unassembled WGS sequence"/>
</dbReference>
<dbReference type="EMBL" id="VTAW01000012">
    <property type="protein sequence ID" value="TYT61945.1"/>
    <property type="molecule type" value="Genomic_DNA"/>
</dbReference>
<dbReference type="RefSeq" id="WP_149081506.1">
    <property type="nucleotide sequence ID" value="NZ_VTAW01000012.1"/>
</dbReference>
<protein>
    <submittedName>
        <fullName evidence="7">Chemotaxis protein</fullName>
    </submittedName>
</protein>
<keyword evidence="1 3" id="KW-0807">Transducer</keyword>
<dbReference type="Gene3D" id="1.10.287.950">
    <property type="entry name" value="Methyl-accepting chemotaxis protein"/>
    <property type="match status" value="1"/>
</dbReference>
<dbReference type="PANTHER" id="PTHR32089">
    <property type="entry name" value="METHYL-ACCEPTING CHEMOTAXIS PROTEIN MCPB"/>
    <property type="match status" value="1"/>
</dbReference>
<dbReference type="InterPro" id="IPR039379">
    <property type="entry name" value="Protoglobin_sensor_dom"/>
</dbReference>
<feature type="region of interest" description="Disordered" evidence="5">
    <location>
        <begin position="514"/>
        <end position="552"/>
    </location>
</feature>
<comment type="caution">
    <text evidence="7">The sequence shown here is derived from an EMBL/GenBank/DDBJ whole genome shotgun (WGS) entry which is preliminary data.</text>
</comment>
<accession>A0A5D5AM01</accession>
<dbReference type="GO" id="GO:0016020">
    <property type="term" value="C:membrane"/>
    <property type="evidence" value="ECO:0007669"/>
    <property type="project" value="InterPro"/>
</dbReference>
<evidence type="ECO:0000313" key="7">
    <source>
        <dbReference type="EMBL" id="TYT61945.1"/>
    </source>
</evidence>
<feature type="domain" description="Methyl-accepting transducer" evidence="6">
    <location>
        <begin position="267"/>
        <end position="503"/>
    </location>
</feature>
<evidence type="ECO:0000256" key="2">
    <source>
        <dbReference type="ARBA" id="ARBA00029447"/>
    </source>
</evidence>
<evidence type="ECO:0000256" key="1">
    <source>
        <dbReference type="ARBA" id="ARBA00023224"/>
    </source>
</evidence>
<keyword evidence="4" id="KW-0175">Coiled coil</keyword>
<dbReference type="GO" id="GO:0019825">
    <property type="term" value="F:oxygen binding"/>
    <property type="evidence" value="ECO:0007669"/>
    <property type="project" value="InterPro"/>
</dbReference>
<dbReference type="InterPro" id="IPR044398">
    <property type="entry name" value="Globin-sensor_dom"/>
</dbReference>
<dbReference type="SUPFAM" id="SSF46458">
    <property type="entry name" value="Globin-like"/>
    <property type="match status" value="1"/>
</dbReference>
<name>A0A5D5AM01_9EURY</name>
<dbReference type="InterPro" id="IPR004089">
    <property type="entry name" value="MCPsignal_dom"/>
</dbReference>
<dbReference type="PANTHER" id="PTHR32089:SF112">
    <property type="entry name" value="LYSOZYME-LIKE PROTEIN-RELATED"/>
    <property type="match status" value="1"/>
</dbReference>
<evidence type="ECO:0000256" key="4">
    <source>
        <dbReference type="SAM" id="Coils"/>
    </source>
</evidence>
<reference evidence="7 8" key="1">
    <citation type="submission" date="2019-08" db="EMBL/GenBank/DDBJ databases">
        <title>Archaea genome.</title>
        <authorList>
            <person name="Kajale S."/>
            <person name="Shouche Y."/>
            <person name="Deshpande N."/>
            <person name="Sharma A."/>
        </authorList>
    </citation>
    <scope>NUCLEOTIDE SEQUENCE [LARGE SCALE GENOMIC DNA]</scope>
    <source>
        <strain evidence="7 8">ESP3B_9</strain>
    </source>
</reference>